<sequence>MSKQQPEGDYLGDGELPPPYSPEPNASPSYAQTPPPSSSLHPDSLFAAHLASMRCQIREQQTTRASLQDQHDTRLLALLVPHVEAMLAAVAALEPPPQLVQTTLVPEGAVSPEWTPAETYKERSREVHSVVRVQTQPPAKMASDAKQPATTQAGGQGQEFDGWGRWGEDMSGSGTSRQAEELWWKDENLARRLAKHLQPARKVTAVDRPTVAAKVTEAKKARSRWNILGGTRKSGDEGNTPPPLPAAAASRSAAAVQVEDDVSMNVTAEEVTFRRENEMGIWESSTGWGAGGRAS</sequence>
<evidence type="ECO:0000313" key="3">
    <source>
        <dbReference type="Proteomes" id="UP000076881"/>
    </source>
</evidence>
<name>A0A162K8X5_CORDF</name>
<gene>
    <name evidence="2" type="ORF">LEL_05466</name>
</gene>
<dbReference type="OrthoDB" id="3526284at2759"/>
<feature type="region of interest" description="Disordered" evidence="1">
    <location>
        <begin position="136"/>
        <end position="158"/>
    </location>
</feature>
<comment type="caution">
    <text evidence="2">The sequence shown here is derived from an EMBL/GenBank/DDBJ whole genome shotgun (WGS) entry which is preliminary data.</text>
</comment>
<evidence type="ECO:0008006" key="4">
    <source>
        <dbReference type="Google" id="ProtNLM"/>
    </source>
</evidence>
<feature type="region of interest" description="Disordered" evidence="1">
    <location>
        <begin position="1"/>
        <end position="43"/>
    </location>
</feature>
<dbReference type="AlphaFoldDB" id="A0A162K8X5"/>
<dbReference type="STRING" id="1081108.A0A162K8X5"/>
<dbReference type="Proteomes" id="UP000076881">
    <property type="component" value="Unassembled WGS sequence"/>
</dbReference>
<evidence type="ECO:0000256" key="1">
    <source>
        <dbReference type="SAM" id="MobiDB-lite"/>
    </source>
</evidence>
<dbReference type="EMBL" id="AZHF01000003">
    <property type="protein sequence ID" value="OAA78643.1"/>
    <property type="molecule type" value="Genomic_DNA"/>
</dbReference>
<proteinExistence type="predicted"/>
<protein>
    <recommendedName>
        <fullName evidence="4">NAD dependent epimerase/dehydratase family protein</fullName>
    </recommendedName>
</protein>
<organism evidence="2 3">
    <name type="scientific">Akanthomyces lecanii RCEF 1005</name>
    <dbReference type="NCBI Taxonomy" id="1081108"/>
    <lineage>
        <taxon>Eukaryota</taxon>
        <taxon>Fungi</taxon>
        <taxon>Dikarya</taxon>
        <taxon>Ascomycota</taxon>
        <taxon>Pezizomycotina</taxon>
        <taxon>Sordariomycetes</taxon>
        <taxon>Hypocreomycetidae</taxon>
        <taxon>Hypocreales</taxon>
        <taxon>Cordycipitaceae</taxon>
        <taxon>Akanthomyces</taxon>
        <taxon>Cordyceps confragosa</taxon>
    </lineage>
</organism>
<reference evidence="2 3" key="1">
    <citation type="journal article" date="2016" name="Genome Biol. Evol.">
        <title>Divergent and convergent evolution of fungal pathogenicity.</title>
        <authorList>
            <person name="Shang Y."/>
            <person name="Xiao G."/>
            <person name="Zheng P."/>
            <person name="Cen K."/>
            <person name="Zhan S."/>
            <person name="Wang C."/>
        </authorList>
    </citation>
    <scope>NUCLEOTIDE SEQUENCE [LARGE SCALE GENOMIC DNA]</scope>
    <source>
        <strain evidence="2 3">RCEF 1005</strain>
    </source>
</reference>
<accession>A0A162K8X5</accession>
<keyword evidence="3" id="KW-1185">Reference proteome</keyword>
<evidence type="ECO:0000313" key="2">
    <source>
        <dbReference type="EMBL" id="OAA78643.1"/>
    </source>
</evidence>
<feature type="region of interest" description="Disordered" evidence="1">
    <location>
        <begin position="228"/>
        <end position="248"/>
    </location>
</feature>